<reference evidence="1 2" key="1">
    <citation type="submission" date="2016-10" db="EMBL/GenBank/DDBJ databases">
        <authorList>
            <person name="de Groot N.N."/>
        </authorList>
    </citation>
    <scope>NUCLEOTIDE SEQUENCE [LARGE SCALE GENOMIC DNA]</scope>
    <source>
        <strain evidence="1 2">CGMCC 1.6493</strain>
    </source>
</reference>
<protein>
    <submittedName>
        <fullName evidence="1">Uncharacterized protein</fullName>
    </submittedName>
</protein>
<dbReference type="EMBL" id="FPAQ01000014">
    <property type="protein sequence ID" value="SFT68243.1"/>
    <property type="molecule type" value="Genomic_DNA"/>
</dbReference>
<dbReference type="AlphaFoldDB" id="A0A1I6ZZZ4"/>
<name>A0A1I6ZZZ4_9GAMM</name>
<proteinExistence type="predicted"/>
<evidence type="ECO:0000313" key="2">
    <source>
        <dbReference type="Proteomes" id="UP000199594"/>
    </source>
</evidence>
<evidence type="ECO:0000313" key="1">
    <source>
        <dbReference type="EMBL" id="SFT68243.1"/>
    </source>
</evidence>
<gene>
    <name evidence="1" type="ORF">SAMN04487956_11456</name>
</gene>
<accession>A0A1I6ZZZ4</accession>
<sequence length="57" mass="6496">MRIELTRWGMELTIMGLIVRLVAGDVFLRVPMVGLLAWNQCGLSLDRWADAKHDPVM</sequence>
<dbReference type="Proteomes" id="UP000199594">
    <property type="component" value="Unassembled WGS sequence"/>
</dbReference>
<organism evidence="1 2">
    <name type="scientific">Halomonas saccharevitans</name>
    <dbReference type="NCBI Taxonomy" id="416872"/>
    <lineage>
        <taxon>Bacteria</taxon>
        <taxon>Pseudomonadati</taxon>
        <taxon>Pseudomonadota</taxon>
        <taxon>Gammaproteobacteria</taxon>
        <taxon>Oceanospirillales</taxon>
        <taxon>Halomonadaceae</taxon>
        <taxon>Halomonas</taxon>
    </lineage>
</organism>
<dbReference type="RefSeq" id="WP_175535060.1">
    <property type="nucleotide sequence ID" value="NZ_FPAQ01000014.1"/>
</dbReference>